<protein>
    <submittedName>
        <fullName evidence="3">VWA domain-containing protein</fullName>
    </submittedName>
</protein>
<proteinExistence type="predicted"/>
<dbReference type="SUPFAM" id="SSF53300">
    <property type="entry name" value="vWA-like"/>
    <property type="match status" value="2"/>
</dbReference>
<keyword evidence="1" id="KW-1133">Transmembrane helix</keyword>
<dbReference type="SMART" id="SM00327">
    <property type="entry name" value="VWA"/>
    <property type="match status" value="2"/>
</dbReference>
<dbReference type="Pfam" id="PF13519">
    <property type="entry name" value="VWA_2"/>
    <property type="match status" value="2"/>
</dbReference>
<organism evidence="3 4">
    <name type="scientific">Stappia indica</name>
    <dbReference type="NCBI Taxonomy" id="538381"/>
    <lineage>
        <taxon>Bacteria</taxon>
        <taxon>Pseudomonadati</taxon>
        <taxon>Pseudomonadota</taxon>
        <taxon>Alphaproteobacteria</taxon>
        <taxon>Hyphomicrobiales</taxon>
        <taxon>Stappiaceae</taxon>
        <taxon>Stappia</taxon>
    </lineage>
</organism>
<name>A0A857CD12_9HYPH</name>
<dbReference type="CDD" id="cd00198">
    <property type="entry name" value="vWFA"/>
    <property type="match status" value="2"/>
</dbReference>
<gene>
    <name evidence="3" type="ORF">GH266_20830</name>
</gene>
<dbReference type="EMBL" id="CP046908">
    <property type="protein sequence ID" value="QGZ36727.1"/>
    <property type="molecule type" value="Genomic_DNA"/>
</dbReference>
<evidence type="ECO:0000313" key="3">
    <source>
        <dbReference type="EMBL" id="QGZ36727.1"/>
    </source>
</evidence>
<dbReference type="PROSITE" id="PS50234">
    <property type="entry name" value="VWFA"/>
    <property type="match status" value="2"/>
</dbReference>
<dbReference type="KEGG" id="siw:GH266_20830"/>
<dbReference type="RefSeq" id="WP_158195550.1">
    <property type="nucleotide sequence ID" value="NZ_CP046908.1"/>
</dbReference>
<dbReference type="InterPro" id="IPR029062">
    <property type="entry name" value="Class_I_gatase-like"/>
</dbReference>
<dbReference type="InterPro" id="IPR036465">
    <property type="entry name" value="vWFA_dom_sf"/>
</dbReference>
<keyword evidence="1" id="KW-0812">Transmembrane</keyword>
<dbReference type="PANTHER" id="PTHR37947">
    <property type="entry name" value="BLL2462 PROTEIN"/>
    <property type="match status" value="1"/>
</dbReference>
<sequence>MISPEACDLLSLWNPGNGWQVECRADWLPSVLATLAAIGLFATFAFWVLRKLVLDIRTKGRLQAGAWIATALSLPAAGLIVSMAAGAPVLVRNDSPPGSHVIVVIDISESTLRRTEARQSALARVEAYLERLSRDTEREVAVSLIAFADGARTIANRIPPGEALGPLGSAIAQASLPAGASTIGDALREAAGVAAQSPDSDIIVLLSDGNDTATDLATLAATPGAATTAIFPIAINAGMPAEGIVSAYLPAEIQAGAQPRMRVVFDPGEGNEDTARQWGLTLSRNGQAIETDRPQVTLDSALHQMRLPVRFDGRGVQYAEVGYTSQSQVYRQRLLTLVKSPLRILAYGEAGFLDVLPKDRFDVTRSSPGAEVDFHDFDVVVLGEIDAKQLPATTLERMASGIGSSGLGLLLVNGPMRGSAEEPTVVQSYKDTSLDDLLPVSADPRFLIDEPPPRDVIVMVDTSGSMGSSGVEAARQAITNIIGYMRPVDRIQVITFDLNSPGWIHTDATGKARVSQFLGSLGVGGRSDASSAFEQAARQARNYTAVFLITDGDIVDYDYAKDGMSFIYLEYGSASSPANAQIASAALQSEMLNPHRGIQYKLEFFEPEERTEYFLPDPIQPLLVKPLDGIAEGIETPGVALSYARIDADRVLIRNKGAGEPVLAFRDAGSTGGGRTGAFLSRFGPAWTGTEAGRSALEATVAHLARWSKRDRYDIRLEDLGTSLAVSITILDGDNGASLPETLSGTVSVHNAVQNLALTRAPGRTGVFRGRIDLPSSEGPAPHPGLLTLQEGGSGALPDKQMIPVLLPGASRSATGLHEAASSGINTAGLMALAANSGGAYDALPDTEARRLAAEVPPRPLHLPLLALAGVFFAVAMLGKELKL</sequence>
<feature type="domain" description="VWFA" evidence="2">
    <location>
        <begin position="100"/>
        <end position="236"/>
    </location>
</feature>
<dbReference type="Gene3D" id="3.40.50.410">
    <property type="entry name" value="von Willebrand factor, type A domain"/>
    <property type="match status" value="2"/>
</dbReference>
<dbReference type="OrthoDB" id="7813332at2"/>
<dbReference type="SUPFAM" id="SSF52317">
    <property type="entry name" value="Class I glutamine amidotransferase-like"/>
    <property type="match status" value="1"/>
</dbReference>
<evidence type="ECO:0000259" key="2">
    <source>
        <dbReference type="PROSITE" id="PS50234"/>
    </source>
</evidence>
<feature type="transmembrane region" description="Helical" evidence="1">
    <location>
        <begin position="27"/>
        <end position="49"/>
    </location>
</feature>
<dbReference type="Proteomes" id="UP000435648">
    <property type="component" value="Chromosome"/>
</dbReference>
<dbReference type="InterPro" id="IPR002035">
    <property type="entry name" value="VWF_A"/>
</dbReference>
<evidence type="ECO:0000313" key="4">
    <source>
        <dbReference type="Proteomes" id="UP000435648"/>
    </source>
</evidence>
<feature type="transmembrane region" description="Helical" evidence="1">
    <location>
        <begin position="70"/>
        <end position="91"/>
    </location>
</feature>
<accession>A0A857CD12</accession>
<reference evidence="3 4" key="1">
    <citation type="submission" date="2019-12" db="EMBL/GenBank/DDBJ databases">
        <title>The genome of Stappia indica PHM037.</title>
        <authorList>
            <person name="Kacar D."/>
            <person name="Galan B."/>
            <person name="Canedo L."/>
            <person name="Rodriguez P."/>
            <person name="de la Calle F."/>
            <person name="Garcia J.L."/>
        </authorList>
    </citation>
    <scope>NUCLEOTIDE SEQUENCE [LARGE SCALE GENOMIC DNA]</scope>
    <source>
        <strain evidence="3 4">PHM037</strain>
    </source>
</reference>
<keyword evidence="1" id="KW-0472">Membrane</keyword>
<dbReference type="PANTHER" id="PTHR37947:SF1">
    <property type="entry name" value="BLL2462 PROTEIN"/>
    <property type="match status" value="1"/>
</dbReference>
<dbReference type="AlphaFoldDB" id="A0A857CD12"/>
<feature type="domain" description="VWFA" evidence="2">
    <location>
        <begin position="455"/>
        <end position="552"/>
    </location>
</feature>
<evidence type="ECO:0000256" key="1">
    <source>
        <dbReference type="SAM" id="Phobius"/>
    </source>
</evidence>